<keyword evidence="4" id="KW-1185">Reference proteome</keyword>
<evidence type="ECO:0000313" key="3">
    <source>
        <dbReference type="EMBL" id="MFB9324432.1"/>
    </source>
</evidence>
<feature type="compositionally biased region" description="Basic and acidic residues" evidence="1">
    <location>
        <begin position="534"/>
        <end position="548"/>
    </location>
</feature>
<comment type="caution">
    <text evidence="3">The sequence shown here is derived from an EMBL/GenBank/DDBJ whole genome shotgun (WGS) entry which is preliminary data.</text>
</comment>
<accession>A0ABV5KGT8</accession>
<organism evidence="3 4">
    <name type="scientific">Paenibacillus aurantiacus</name>
    <dbReference type="NCBI Taxonomy" id="1936118"/>
    <lineage>
        <taxon>Bacteria</taxon>
        <taxon>Bacillati</taxon>
        <taxon>Bacillota</taxon>
        <taxon>Bacilli</taxon>
        <taxon>Bacillales</taxon>
        <taxon>Paenibacillaceae</taxon>
        <taxon>Paenibacillus</taxon>
    </lineage>
</organism>
<evidence type="ECO:0000313" key="4">
    <source>
        <dbReference type="Proteomes" id="UP001589747"/>
    </source>
</evidence>
<name>A0ABV5KGT8_9BACL</name>
<evidence type="ECO:0000256" key="2">
    <source>
        <dbReference type="SAM" id="SignalP"/>
    </source>
</evidence>
<dbReference type="Proteomes" id="UP001589747">
    <property type="component" value="Unassembled WGS sequence"/>
</dbReference>
<protein>
    <submittedName>
        <fullName evidence="3">Uncharacterized protein</fullName>
    </submittedName>
</protein>
<evidence type="ECO:0000256" key="1">
    <source>
        <dbReference type="SAM" id="MobiDB-lite"/>
    </source>
</evidence>
<reference evidence="3 4" key="1">
    <citation type="submission" date="2024-09" db="EMBL/GenBank/DDBJ databases">
        <authorList>
            <person name="Sun Q."/>
            <person name="Mori K."/>
        </authorList>
    </citation>
    <scope>NUCLEOTIDE SEQUENCE [LARGE SCALE GENOMIC DNA]</scope>
    <source>
        <strain evidence="3 4">TISTR 2452</strain>
    </source>
</reference>
<feature type="region of interest" description="Disordered" evidence="1">
    <location>
        <begin position="528"/>
        <end position="557"/>
    </location>
</feature>
<dbReference type="RefSeq" id="WP_377488323.1">
    <property type="nucleotide sequence ID" value="NZ_JBHMDO010000002.1"/>
</dbReference>
<sequence>MKKVLSLLLAVALTGVSGLSAPPIGHAEEATESVPKTVDEALARINKDMNELYGMSKEHFPKSSTDGSLRTDLLSKHLADQNFEVVYGGDHGDYIRHNNQWMHEYSGYTLNGVSVSTEGFPWHAGWSGTKIQNFDMIKAPWNDSRVKSKYKIMKGAFDRYQDPSNPFLANSNGTFEKSILTGLNESYAGRRYAEFMYEGKRPKNEDMLTWFVYDKDQKPKNGGNWYDYVQVLQPPTFYSWGIGRIYIDNTPDPITYLGIPIAPFVLQERVNDLSAHFESLPSGAIEGQEVRVAVKVKSTFDEPQTTDFAWSITRADGREMAAVFDGNGGSAKSGEVTLSAGGQKIFYVTFSMPPSNVAIKFAVNANNDSPKEAYYDNNKVDSGTSAVRLVTAMPKTVGEFDLDYNVLSRDVQYPLANGADIVAQLTLPPSSYWDGNATGSLDVSSQAPSLFRNFQVGNNAAVNEASATITRNPIISSTLRRVDFGDNPLQHGWLNNSSPTAPRSKSGTVSFSGTVSRNYIHEYEECSSTTDSDGVSHRTCETKQEHGSTDAPFTPGEDERKINVYVYNGRTTVPAKDYKDQIDTNAITSLTRKLWWTSEPYKFDVIRWMAHQKTDGSLTNWTAVPGQFQRTFTQQATGDIKWTKTVPQAKAYEASRAAAAKKQNVKAQYDRAVFATDRELQRHAYPVKAGYYFNPGGEYTFTVETVTYKTTRDDTRDHKDLVDAVIDSFRYETDLMFVNSKKQAVNLANEALPVRGQKLGRQVATLTAAAPKGVDAMTLLTVRDRGTDASRYTKEVVELQHAETSQGDTHPFWKNILEGYGESETSGSDKYFKYQEFVKNGQHMYKITEKTTVTIAINPQNLRVYTNVSMPDGEYYVKAWIGDVELSQQPHAYKGLGKLVGIKPLDEIKVNVVGSMYDDLNN</sequence>
<feature type="chain" id="PRO_5047419728" evidence="2">
    <location>
        <begin position="28"/>
        <end position="922"/>
    </location>
</feature>
<keyword evidence="2" id="KW-0732">Signal</keyword>
<feature type="signal peptide" evidence="2">
    <location>
        <begin position="1"/>
        <end position="27"/>
    </location>
</feature>
<dbReference type="EMBL" id="JBHMDO010000002">
    <property type="protein sequence ID" value="MFB9324432.1"/>
    <property type="molecule type" value="Genomic_DNA"/>
</dbReference>
<proteinExistence type="predicted"/>
<gene>
    <name evidence="3" type="ORF">ACFFSY_00565</name>
</gene>